<keyword evidence="2" id="KW-1185">Reference proteome</keyword>
<evidence type="ECO:0000313" key="1">
    <source>
        <dbReference type="EMBL" id="RNA16855.1"/>
    </source>
</evidence>
<protein>
    <submittedName>
        <fullName evidence="1">Uncharacterized protein</fullName>
    </submittedName>
</protein>
<comment type="caution">
    <text evidence="1">The sequence shown here is derived from an EMBL/GenBank/DDBJ whole genome shotgun (WGS) entry which is preliminary data.</text>
</comment>
<feature type="non-terminal residue" evidence="1">
    <location>
        <position position="1"/>
    </location>
</feature>
<name>A0A3M7R0U6_BRAPC</name>
<sequence length="64" mass="7311">SFLYESNAILKYLTCSRIFAKTIQFVHKMDIDLLLLRHLTCRVSEPITTDWPCGAVAADLIKLI</sequence>
<gene>
    <name evidence="1" type="ORF">BpHYR1_012404</name>
</gene>
<evidence type="ECO:0000313" key="2">
    <source>
        <dbReference type="Proteomes" id="UP000276133"/>
    </source>
</evidence>
<organism evidence="1 2">
    <name type="scientific">Brachionus plicatilis</name>
    <name type="common">Marine rotifer</name>
    <name type="synonym">Brachionus muelleri</name>
    <dbReference type="NCBI Taxonomy" id="10195"/>
    <lineage>
        <taxon>Eukaryota</taxon>
        <taxon>Metazoa</taxon>
        <taxon>Spiralia</taxon>
        <taxon>Gnathifera</taxon>
        <taxon>Rotifera</taxon>
        <taxon>Eurotatoria</taxon>
        <taxon>Monogononta</taxon>
        <taxon>Pseudotrocha</taxon>
        <taxon>Ploima</taxon>
        <taxon>Brachionidae</taxon>
        <taxon>Brachionus</taxon>
    </lineage>
</organism>
<dbReference type="EMBL" id="REGN01004608">
    <property type="protein sequence ID" value="RNA16855.1"/>
    <property type="molecule type" value="Genomic_DNA"/>
</dbReference>
<dbReference type="AlphaFoldDB" id="A0A3M7R0U6"/>
<proteinExistence type="predicted"/>
<dbReference type="Proteomes" id="UP000276133">
    <property type="component" value="Unassembled WGS sequence"/>
</dbReference>
<reference evidence="1 2" key="1">
    <citation type="journal article" date="2018" name="Sci. Rep.">
        <title>Genomic signatures of local adaptation to the degree of environmental predictability in rotifers.</title>
        <authorList>
            <person name="Franch-Gras L."/>
            <person name="Hahn C."/>
            <person name="Garcia-Roger E.M."/>
            <person name="Carmona M.J."/>
            <person name="Serra M."/>
            <person name="Gomez A."/>
        </authorList>
    </citation>
    <scope>NUCLEOTIDE SEQUENCE [LARGE SCALE GENOMIC DNA]</scope>
    <source>
        <strain evidence="1">HYR1</strain>
    </source>
</reference>
<accession>A0A3M7R0U6</accession>